<dbReference type="PROSITE" id="PS00221">
    <property type="entry name" value="MIP"/>
    <property type="match status" value="1"/>
</dbReference>
<dbReference type="InterPro" id="IPR034294">
    <property type="entry name" value="Aquaporin_transptr"/>
</dbReference>
<dbReference type="EMBL" id="BLKM01000628">
    <property type="protein sequence ID" value="GFG36345.1"/>
    <property type="molecule type" value="Genomic_DNA"/>
</dbReference>
<evidence type="ECO:0000256" key="2">
    <source>
        <dbReference type="ARBA" id="ARBA00006175"/>
    </source>
</evidence>
<dbReference type="PANTHER" id="PTHR19139:SF268">
    <property type="entry name" value="NEUROGENIC PROTEIN BIG BRAIN"/>
    <property type="match status" value="1"/>
</dbReference>
<name>A0A6L2Q0V3_COPFO</name>
<gene>
    <name evidence="9" type="ORF">Cfor_08608</name>
</gene>
<keyword evidence="10" id="KW-1185">Reference proteome</keyword>
<protein>
    <recommendedName>
        <fullName evidence="11">Neurogenic protein big brain</fullName>
    </recommendedName>
</protein>
<dbReference type="OrthoDB" id="3222at2759"/>
<evidence type="ECO:0000256" key="5">
    <source>
        <dbReference type="ARBA" id="ARBA00022989"/>
    </source>
</evidence>
<keyword evidence="6 8" id="KW-0472">Membrane</keyword>
<organism evidence="9 10">
    <name type="scientific">Coptotermes formosanus</name>
    <name type="common">Formosan subterranean termite</name>
    <dbReference type="NCBI Taxonomy" id="36987"/>
    <lineage>
        <taxon>Eukaryota</taxon>
        <taxon>Metazoa</taxon>
        <taxon>Ecdysozoa</taxon>
        <taxon>Arthropoda</taxon>
        <taxon>Hexapoda</taxon>
        <taxon>Insecta</taxon>
        <taxon>Pterygota</taxon>
        <taxon>Neoptera</taxon>
        <taxon>Polyneoptera</taxon>
        <taxon>Dictyoptera</taxon>
        <taxon>Blattodea</taxon>
        <taxon>Blattoidea</taxon>
        <taxon>Termitoidae</taxon>
        <taxon>Rhinotermitidae</taxon>
        <taxon>Coptotermes</taxon>
    </lineage>
</organism>
<evidence type="ECO:0000256" key="1">
    <source>
        <dbReference type="ARBA" id="ARBA00004141"/>
    </source>
</evidence>
<dbReference type="InterPro" id="IPR022357">
    <property type="entry name" value="MIP_CS"/>
</dbReference>
<feature type="transmembrane region" description="Helical" evidence="8">
    <location>
        <begin position="61"/>
        <end position="85"/>
    </location>
</feature>
<evidence type="ECO:0000313" key="10">
    <source>
        <dbReference type="Proteomes" id="UP000502823"/>
    </source>
</evidence>
<evidence type="ECO:0000256" key="6">
    <source>
        <dbReference type="ARBA" id="ARBA00023136"/>
    </source>
</evidence>
<dbReference type="InParanoid" id="A0A6L2Q0V3"/>
<keyword evidence="4 7" id="KW-0812">Transmembrane</keyword>
<evidence type="ECO:0000256" key="3">
    <source>
        <dbReference type="ARBA" id="ARBA00022448"/>
    </source>
</evidence>
<comment type="similarity">
    <text evidence="2 7">Belongs to the MIP/aquaporin (TC 1.A.8) family.</text>
</comment>
<dbReference type="PANTHER" id="PTHR19139">
    <property type="entry name" value="AQUAPORIN TRANSPORTER"/>
    <property type="match status" value="1"/>
</dbReference>
<reference evidence="10" key="1">
    <citation type="submission" date="2020-01" db="EMBL/GenBank/DDBJ databases">
        <title>Draft genome sequence of the Termite Coptotermes fromosanus.</title>
        <authorList>
            <person name="Itakura S."/>
            <person name="Yosikawa Y."/>
            <person name="Umezawa K."/>
        </authorList>
    </citation>
    <scope>NUCLEOTIDE SEQUENCE [LARGE SCALE GENOMIC DNA]</scope>
</reference>
<dbReference type="GO" id="GO:0015250">
    <property type="term" value="F:water channel activity"/>
    <property type="evidence" value="ECO:0007669"/>
    <property type="project" value="TreeGrafter"/>
</dbReference>
<dbReference type="Gene3D" id="1.20.1080.10">
    <property type="entry name" value="Glycerol uptake facilitator protein"/>
    <property type="match status" value="1"/>
</dbReference>
<dbReference type="PRINTS" id="PR00783">
    <property type="entry name" value="MINTRINSICP"/>
</dbReference>
<keyword evidence="3 7" id="KW-0813">Transport</keyword>
<comment type="caution">
    <text evidence="9">The sequence shown here is derived from an EMBL/GenBank/DDBJ whole genome shotgun (WGS) entry which is preliminary data.</text>
</comment>
<accession>A0A6L2Q0V3</accession>
<comment type="subcellular location">
    <subcellularLocation>
        <location evidence="1">Membrane</location>
        <topology evidence="1">Multi-pass membrane protein</topology>
    </subcellularLocation>
</comment>
<keyword evidence="5 8" id="KW-1133">Transmembrane helix</keyword>
<feature type="non-terminal residue" evidence="9">
    <location>
        <position position="163"/>
    </location>
</feature>
<sequence length="163" mass="16988">MAIESLSLAQDHQNMEYHLVTLFEKLDAVRRDPTCVSPSTSAPVRPSMQVEVRTLEFWRSIISECLAAFFYVFIVCGAASGAGGASSTLMSTPTSSVTLATALAAGFAIATLTQCFGHISGAHVNPAVTVAMAVTRNVTPLRALMFVTAQCGGGIAGAALLYG</sequence>
<dbReference type="Proteomes" id="UP000502823">
    <property type="component" value="Unassembled WGS sequence"/>
</dbReference>
<dbReference type="InterPro" id="IPR023271">
    <property type="entry name" value="Aquaporin-like"/>
</dbReference>
<dbReference type="SUPFAM" id="SSF81338">
    <property type="entry name" value="Aquaporin-like"/>
    <property type="match status" value="1"/>
</dbReference>
<dbReference type="GO" id="GO:0005886">
    <property type="term" value="C:plasma membrane"/>
    <property type="evidence" value="ECO:0007669"/>
    <property type="project" value="TreeGrafter"/>
</dbReference>
<evidence type="ECO:0000313" key="9">
    <source>
        <dbReference type="EMBL" id="GFG36345.1"/>
    </source>
</evidence>
<evidence type="ECO:0000256" key="4">
    <source>
        <dbReference type="ARBA" id="ARBA00022692"/>
    </source>
</evidence>
<evidence type="ECO:0008006" key="11">
    <source>
        <dbReference type="Google" id="ProtNLM"/>
    </source>
</evidence>
<evidence type="ECO:0000256" key="8">
    <source>
        <dbReference type="SAM" id="Phobius"/>
    </source>
</evidence>
<feature type="transmembrane region" description="Helical" evidence="8">
    <location>
        <begin position="97"/>
        <end position="121"/>
    </location>
</feature>
<dbReference type="InterPro" id="IPR000425">
    <property type="entry name" value="MIP"/>
</dbReference>
<feature type="transmembrane region" description="Helical" evidence="8">
    <location>
        <begin position="141"/>
        <end position="162"/>
    </location>
</feature>
<dbReference type="AlphaFoldDB" id="A0A6L2Q0V3"/>
<dbReference type="Pfam" id="PF00230">
    <property type="entry name" value="MIP"/>
    <property type="match status" value="1"/>
</dbReference>
<proteinExistence type="inferred from homology"/>
<evidence type="ECO:0000256" key="7">
    <source>
        <dbReference type="RuleBase" id="RU000477"/>
    </source>
</evidence>